<dbReference type="InterPro" id="IPR008271">
    <property type="entry name" value="Ser/Thr_kinase_AS"/>
</dbReference>
<evidence type="ECO:0000313" key="3">
    <source>
        <dbReference type="Proteomes" id="UP000001542"/>
    </source>
</evidence>
<dbReference type="PROSITE" id="PS50011">
    <property type="entry name" value="PROTEIN_KINASE_DOM"/>
    <property type="match status" value="1"/>
</dbReference>
<dbReference type="GO" id="GO:0005524">
    <property type="term" value="F:ATP binding"/>
    <property type="evidence" value="ECO:0007669"/>
    <property type="project" value="InterPro"/>
</dbReference>
<accession>A2DQY4</accession>
<evidence type="ECO:0000259" key="1">
    <source>
        <dbReference type="PROSITE" id="PS50011"/>
    </source>
</evidence>
<dbReference type="VEuPathDB" id="TrichDB:TVAGG3_0936540"/>
<dbReference type="STRING" id="5722.A2DQY4"/>
<reference evidence="2" key="1">
    <citation type="submission" date="2006-10" db="EMBL/GenBank/DDBJ databases">
        <authorList>
            <person name="Amadeo P."/>
            <person name="Zhao Q."/>
            <person name="Wortman J."/>
            <person name="Fraser-Liggett C."/>
            <person name="Carlton J."/>
        </authorList>
    </citation>
    <scope>NUCLEOTIDE SEQUENCE</scope>
    <source>
        <strain evidence="2">G3</strain>
    </source>
</reference>
<dbReference type="AlphaFoldDB" id="A2DQY4"/>
<name>A2DQY4_TRIV3</name>
<dbReference type="SMR" id="A2DQY4"/>
<dbReference type="SUPFAM" id="SSF56112">
    <property type="entry name" value="Protein kinase-like (PK-like)"/>
    <property type="match status" value="1"/>
</dbReference>
<keyword evidence="3" id="KW-1185">Reference proteome</keyword>
<dbReference type="InParanoid" id="A2DQY4"/>
<evidence type="ECO:0000313" key="2">
    <source>
        <dbReference type="EMBL" id="EAY17251.1"/>
    </source>
</evidence>
<dbReference type="SMART" id="SM00220">
    <property type="entry name" value="S_TKc"/>
    <property type="match status" value="1"/>
</dbReference>
<dbReference type="Gene3D" id="1.10.510.10">
    <property type="entry name" value="Transferase(Phosphotransferase) domain 1"/>
    <property type="match status" value="1"/>
</dbReference>
<protein>
    <submittedName>
        <fullName evidence="2">CAMK family protein kinase</fullName>
    </submittedName>
</protein>
<dbReference type="Proteomes" id="UP000001542">
    <property type="component" value="Unassembled WGS sequence"/>
</dbReference>
<dbReference type="PANTHER" id="PTHR24362:SF309">
    <property type="entry name" value="PROTEIN KINASE DOMAIN-CONTAINING PROTEIN"/>
    <property type="match status" value="1"/>
</dbReference>
<gene>
    <name evidence="2" type="ORF">TVAG_292040</name>
</gene>
<dbReference type="PANTHER" id="PTHR24362">
    <property type="entry name" value="SERINE/THREONINE-PROTEIN KINASE NEK"/>
    <property type="match status" value="1"/>
</dbReference>
<dbReference type="eggNOG" id="KOG0583">
    <property type="taxonomic scope" value="Eukaryota"/>
</dbReference>
<reference evidence="2" key="2">
    <citation type="journal article" date="2007" name="Science">
        <title>Draft genome sequence of the sexually transmitted pathogen Trichomonas vaginalis.</title>
        <authorList>
            <person name="Carlton J.M."/>
            <person name="Hirt R.P."/>
            <person name="Silva J.C."/>
            <person name="Delcher A.L."/>
            <person name="Schatz M."/>
            <person name="Zhao Q."/>
            <person name="Wortman J.R."/>
            <person name="Bidwell S.L."/>
            <person name="Alsmark U.C.M."/>
            <person name="Besteiro S."/>
            <person name="Sicheritz-Ponten T."/>
            <person name="Noel C.J."/>
            <person name="Dacks J.B."/>
            <person name="Foster P.G."/>
            <person name="Simillion C."/>
            <person name="Van de Peer Y."/>
            <person name="Miranda-Saavedra D."/>
            <person name="Barton G.J."/>
            <person name="Westrop G.D."/>
            <person name="Mueller S."/>
            <person name="Dessi D."/>
            <person name="Fiori P.L."/>
            <person name="Ren Q."/>
            <person name="Paulsen I."/>
            <person name="Zhang H."/>
            <person name="Bastida-Corcuera F.D."/>
            <person name="Simoes-Barbosa A."/>
            <person name="Brown M.T."/>
            <person name="Hayes R.D."/>
            <person name="Mukherjee M."/>
            <person name="Okumura C.Y."/>
            <person name="Schneider R."/>
            <person name="Smith A.J."/>
            <person name="Vanacova S."/>
            <person name="Villalvazo M."/>
            <person name="Haas B.J."/>
            <person name="Pertea M."/>
            <person name="Feldblyum T.V."/>
            <person name="Utterback T.R."/>
            <person name="Shu C.L."/>
            <person name="Osoegawa K."/>
            <person name="de Jong P.J."/>
            <person name="Hrdy I."/>
            <person name="Horvathova L."/>
            <person name="Zubacova Z."/>
            <person name="Dolezal P."/>
            <person name="Malik S.B."/>
            <person name="Logsdon J.M. Jr."/>
            <person name="Henze K."/>
            <person name="Gupta A."/>
            <person name="Wang C.C."/>
            <person name="Dunne R.L."/>
            <person name="Upcroft J.A."/>
            <person name="Upcroft P."/>
            <person name="White O."/>
            <person name="Salzberg S.L."/>
            <person name="Tang P."/>
            <person name="Chiu C.-H."/>
            <person name="Lee Y.-S."/>
            <person name="Embley T.M."/>
            <person name="Coombs G.H."/>
            <person name="Mottram J.C."/>
            <person name="Tachezy J."/>
            <person name="Fraser-Liggett C.M."/>
            <person name="Johnson P.J."/>
        </authorList>
    </citation>
    <scope>NUCLEOTIDE SEQUENCE [LARGE SCALE GENOMIC DNA]</scope>
    <source>
        <strain evidence="2">G3</strain>
    </source>
</reference>
<sequence length="325" mass="38122">MHSKEVEYFAKQDLHFEKIIAKGGYGTIFYVYNKQYCNHFALKKIPKELFNQSEIDCLLRLDDARIVSLYKYYHFHDHVYMLMEYCPSDLQKIIKQKTKVDREEYIKIVYDTIAAVKACHDRNIAHSDIKPSNFMIDQYGRVKIGDFGLSAIYSQHPTSGDFKGTRLFMAPEIFHYEKYNPMVADIWALGVTLYYFATEKYPFFCQDVDGLIHRIKSGQFNELLVRDEQLRDIIKRCLDPNPRNRPTCAQLLDMPFFKTEPQGEELKENVKLNRLDVFTRSQNLIVKPKINKPKNPLMIQAGRIYKNASTLRLQMIIPPPPPDSI</sequence>
<dbReference type="Pfam" id="PF00069">
    <property type="entry name" value="Pkinase"/>
    <property type="match status" value="1"/>
</dbReference>
<feature type="domain" description="Protein kinase" evidence="1">
    <location>
        <begin position="14"/>
        <end position="257"/>
    </location>
</feature>
<dbReference type="KEGG" id="tva:4775267"/>
<keyword evidence="2" id="KW-0808">Transferase</keyword>
<proteinExistence type="predicted"/>
<dbReference type="InterPro" id="IPR000719">
    <property type="entry name" value="Prot_kinase_dom"/>
</dbReference>
<dbReference type="VEuPathDB" id="TrichDB:TVAG_292040"/>
<keyword evidence="2" id="KW-0418">Kinase</keyword>
<dbReference type="EMBL" id="DS113233">
    <property type="protein sequence ID" value="EAY17251.1"/>
    <property type="molecule type" value="Genomic_DNA"/>
</dbReference>
<dbReference type="InterPro" id="IPR011009">
    <property type="entry name" value="Kinase-like_dom_sf"/>
</dbReference>
<dbReference type="OrthoDB" id="310217at2759"/>
<dbReference type="PROSITE" id="PS00108">
    <property type="entry name" value="PROTEIN_KINASE_ST"/>
    <property type="match status" value="1"/>
</dbReference>
<dbReference type="GO" id="GO:0004672">
    <property type="term" value="F:protein kinase activity"/>
    <property type="evidence" value="ECO:0007669"/>
    <property type="project" value="InterPro"/>
</dbReference>
<dbReference type="RefSeq" id="XP_001329474.1">
    <property type="nucleotide sequence ID" value="XM_001329439.1"/>
</dbReference>
<organism evidence="2 3">
    <name type="scientific">Trichomonas vaginalis (strain ATCC PRA-98 / G3)</name>
    <dbReference type="NCBI Taxonomy" id="412133"/>
    <lineage>
        <taxon>Eukaryota</taxon>
        <taxon>Metamonada</taxon>
        <taxon>Parabasalia</taxon>
        <taxon>Trichomonadida</taxon>
        <taxon>Trichomonadidae</taxon>
        <taxon>Trichomonas</taxon>
    </lineage>
</organism>